<evidence type="ECO:0000313" key="1">
    <source>
        <dbReference type="EMBL" id="TWJ30933.1"/>
    </source>
</evidence>
<dbReference type="EMBL" id="VLLP01000001">
    <property type="protein sequence ID" value="TWJ30933.1"/>
    <property type="molecule type" value="Genomic_DNA"/>
</dbReference>
<dbReference type="SUPFAM" id="SSF55205">
    <property type="entry name" value="EPT/RTPC-like"/>
    <property type="match status" value="1"/>
</dbReference>
<proteinExistence type="predicted"/>
<dbReference type="AlphaFoldDB" id="A0A562WKW1"/>
<dbReference type="Gene3D" id="3.65.10.10">
    <property type="entry name" value="Enolpyruvate transferase domain"/>
    <property type="match status" value="1"/>
</dbReference>
<reference evidence="1 2" key="1">
    <citation type="submission" date="2019-07" db="EMBL/GenBank/DDBJ databases">
        <title>R&amp;d 2014.</title>
        <authorList>
            <person name="Klenk H.-P."/>
        </authorList>
    </citation>
    <scope>NUCLEOTIDE SEQUENCE [LARGE SCALE GENOMIC DNA]</scope>
    <source>
        <strain evidence="1 2">DSM 43912</strain>
    </source>
</reference>
<dbReference type="Proteomes" id="UP000319728">
    <property type="component" value="Unassembled WGS sequence"/>
</dbReference>
<keyword evidence="1" id="KW-0808">Transferase</keyword>
<keyword evidence="2" id="KW-1185">Reference proteome</keyword>
<dbReference type="GO" id="GO:0016765">
    <property type="term" value="F:transferase activity, transferring alkyl or aryl (other than methyl) groups"/>
    <property type="evidence" value="ECO:0007669"/>
    <property type="project" value="InterPro"/>
</dbReference>
<dbReference type="InterPro" id="IPR013792">
    <property type="entry name" value="RNA3'P_cycl/enolpyr_Trfase_a/b"/>
</dbReference>
<name>A0A562WKW1_9ACTN</name>
<evidence type="ECO:0000313" key="2">
    <source>
        <dbReference type="Proteomes" id="UP000319728"/>
    </source>
</evidence>
<organism evidence="1 2">
    <name type="scientific">Micromonospora sagamiensis</name>
    <dbReference type="NCBI Taxonomy" id="47875"/>
    <lineage>
        <taxon>Bacteria</taxon>
        <taxon>Bacillati</taxon>
        <taxon>Actinomycetota</taxon>
        <taxon>Actinomycetes</taxon>
        <taxon>Micromonosporales</taxon>
        <taxon>Micromonosporaceae</taxon>
        <taxon>Micromonospora</taxon>
    </lineage>
</organism>
<accession>A0A562WKW1</accession>
<dbReference type="InterPro" id="IPR036968">
    <property type="entry name" value="Enolpyruvate_Tfrase_sf"/>
</dbReference>
<dbReference type="RefSeq" id="WP_198501083.1">
    <property type="nucleotide sequence ID" value="NZ_AP023438.1"/>
</dbReference>
<protein>
    <submittedName>
        <fullName evidence="1">UDP-N-acetylglucosamine 1-carboxyvinyltransferase</fullName>
    </submittedName>
</protein>
<comment type="caution">
    <text evidence="1">The sequence shown here is derived from an EMBL/GenBank/DDBJ whole genome shotgun (WGS) entry which is preliminary data.</text>
</comment>
<sequence length="59" mass="6253">MALPWTLAVVQGLLVRLVLAGLVADGETVIGKGTMVDRGHADLTSRFTALGADITREEF</sequence>
<gene>
    <name evidence="1" type="ORF">JD81_04482</name>
</gene>